<organism evidence="11 12">
    <name type="scientific">Xylocopilactobacillus apis</name>
    <dbReference type="NCBI Taxonomy" id="2932183"/>
    <lineage>
        <taxon>Bacteria</taxon>
        <taxon>Bacillati</taxon>
        <taxon>Bacillota</taxon>
        <taxon>Bacilli</taxon>
        <taxon>Lactobacillales</taxon>
        <taxon>Lactobacillaceae</taxon>
        <taxon>Xylocopilactobacillus</taxon>
    </lineage>
</organism>
<gene>
    <name evidence="11" type="primary">gatC_2</name>
    <name evidence="11" type="ORF">KIMC2_19870</name>
</gene>
<feature type="transmembrane region" description="Helical" evidence="9">
    <location>
        <begin position="12"/>
        <end position="31"/>
    </location>
</feature>
<feature type="transmembrane region" description="Helical" evidence="9">
    <location>
        <begin position="293"/>
        <end position="326"/>
    </location>
</feature>
<dbReference type="PRINTS" id="PR00173">
    <property type="entry name" value="EDTRNSPORT"/>
</dbReference>
<keyword evidence="6 9" id="KW-0812">Transmembrane</keyword>
<dbReference type="PROSITE" id="PS51104">
    <property type="entry name" value="PTS_EIIC_TYPE_2"/>
    <property type="match status" value="1"/>
</dbReference>
<feature type="transmembrane region" description="Helical" evidence="9">
    <location>
        <begin position="83"/>
        <end position="115"/>
    </location>
</feature>
<feature type="transmembrane region" description="Helical" evidence="9">
    <location>
        <begin position="248"/>
        <end position="273"/>
    </location>
</feature>
<dbReference type="AlphaFoldDB" id="A0AAU9D572"/>
<keyword evidence="8 9" id="KW-0472">Membrane</keyword>
<keyword evidence="7 9" id="KW-1133">Transmembrane helix</keyword>
<accession>A0AAU9D572</accession>
<evidence type="ECO:0000256" key="4">
    <source>
        <dbReference type="ARBA" id="ARBA00022597"/>
    </source>
</evidence>
<dbReference type="GO" id="GO:0009401">
    <property type="term" value="P:phosphoenolpyruvate-dependent sugar phosphotransferase system"/>
    <property type="evidence" value="ECO:0007669"/>
    <property type="project" value="UniProtKB-KW"/>
</dbReference>
<feature type="transmembrane region" description="Helical" evidence="9">
    <location>
        <begin position="359"/>
        <end position="384"/>
    </location>
</feature>
<proteinExistence type="predicted"/>
<dbReference type="PIRSF" id="PIRSF006304">
    <property type="entry name" value="GatC"/>
    <property type="match status" value="1"/>
</dbReference>
<feature type="transmembrane region" description="Helical" evidence="9">
    <location>
        <begin position="220"/>
        <end position="242"/>
    </location>
</feature>
<feature type="transmembrane region" description="Helical" evidence="9">
    <location>
        <begin position="180"/>
        <end position="200"/>
    </location>
</feature>
<feature type="transmembrane region" description="Helical" evidence="9">
    <location>
        <begin position="43"/>
        <end position="63"/>
    </location>
</feature>
<feature type="transmembrane region" description="Helical" evidence="9">
    <location>
        <begin position="396"/>
        <end position="416"/>
    </location>
</feature>
<keyword evidence="5" id="KW-0598">Phosphotransferase system</keyword>
<feature type="transmembrane region" description="Helical" evidence="9">
    <location>
        <begin position="422"/>
        <end position="438"/>
    </location>
</feature>
<feature type="domain" description="PTS EIIC type-2" evidence="10">
    <location>
        <begin position="8"/>
        <end position="437"/>
    </location>
</feature>
<dbReference type="PANTHER" id="PTHR37324:SF2">
    <property type="entry name" value="PTS SYSTEM GALACTITOL-SPECIFIC EIIC COMPONENT"/>
    <property type="match status" value="1"/>
</dbReference>
<evidence type="ECO:0000256" key="7">
    <source>
        <dbReference type="ARBA" id="ARBA00022989"/>
    </source>
</evidence>
<evidence type="ECO:0000256" key="2">
    <source>
        <dbReference type="ARBA" id="ARBA00022448"/>
    </source>
</evidence>
<evidence type="ECO:0000259" key="10">
    <source>
        <dbReference type="PROSITE" id="PS51104"/>
    </source>
</evidence>
<evidence type="ECO:0000313" key="11">
    <source>
        <dbReference type="EMBL" id="BDR57425.1"/>
    </source>
</evidence>
<keyword evidence="3" id="KW-1003">Cell membrane</keyword>
<dbReference type="GO" id="GO:0005886">
    <property type="term" value="C:plasma membrane"/>
    <property type="evidence" value="ECO:0007669"/>
    <property type="project" value="UniProtKB-SubCell"/>
</dbReference>
<evidence type="ECO:0000256" key="9">
    <source>
        <dbReference type="SAM" id="Phobius"/>
    </source>
</evidence>
<evidence type="ECO:0000256" key="1">
    <source>
        <dbReference type="ARBA" id="ARBA00004651"/>
    </source>
</evidence>
<dbReference type="Pfam" id="PF03611">
    <property type="entry name" value="EIIC-GAT"/>
    <property type="match status" value="1"/>
</dbReference>
<dbReference type="PANTHER" id="PTHR37324">
    <property type="entry name" value="PTS SYSTEM GALACTITOL-SPECIFIC EIIC COMPONENT"/>
    <property type="match status" value="1"/>
</dbReference>
<dbReference type="InterPro" id="IPR013014">
    <property type="entry name" value="PTS_EIIC_2"/>
</dbReference>
<keyword evidence="2" id="KW-0813">Transport</keyword>
<sequence>MNFIMDIFKWLIAAGPTVMLPVIITVIGLIFGLNIGRGFKSGLTLGIGFAGIKLILDFMTTNVGPAAKAMVERTGVHLTALDVGWGSIAAVTWASPIIAILIFAILIVNIVLLVLKRTNTLDVDIWNYHHIAIVGVMVYFVTHNMWLGLGATVVMAVITFKLADWSQPVVEKFFKIPGVSLPTVSALSSLVIAWPLNWLLNKIPLFRKSKFSIRDAQKYLGFFGDSMIMGLIIGMAIGALAGYDFVKILQLGVSMSAVLVLIPKMTSLFMEGLMPISDAAQKWSQKKFKGRKLFIGLDAAVVVGNQDVITTALIIIPLTIAMALVLPGNSVLPFADLAVVPFRVAMVVALTNGNLLKNIIIGLVVTASLLWCGTATAPVLTAIAKSVGIKLGANSLLISSFAATSMIQSFIVYLAFTWNQVILIPVLLIVFGLIWYYFDGVKKINGSSSEEVSAEA</sequence>
<dbReference type="GO" id="GO:0015577">
    <property type="term" value="F:galactitol transmembrane transporter activity"/>
    <property type="evidence" value="ECO:0007669"/>
    <property type="project" value="InterPro"/>
</dbReference>
<protein>
    <submittedName>
        <fullName evidence="11">PTS galactitol transporter subunit IIC</fullName>
    </submittedName>
</protein>
<dbReference type="RefSeq" id="WP_317696513.1">
    <property type="nucleotide sequence ID" value="NZ_AP026801.1"/>
</dbReference>
<dbReference type="KEGG" id="xak:KIMC2_19870"/>
<dbReference type="InterPro" id="IPR004703">
    <property type="entry name" value="PTS_sugar-sp_permease"/>
</dbReference>
<reference evidence="11 12" key="1">
    <citation type="journal article" date="2023" name="Microbiol. Spectr.">
        <title>Symbiosis of Carpenter Bees with Uncharacterized Lactic Acid Bacteria Showing NAD Auxotrophy.</title>
        <authorList>
            <person name="Kawasaki S."/>
            <person name="Ozawa K."/>
            <person name="Mori T."/>
            <person name="Yamamoto A."/>
            <person name="Ito M."/>
            <person name="Ohkuma M."/>
            <person name="Sakamoto M."/>
            <person name="Matsutani M."/>
        </authorList>
    </citation>
    <scope>NUCLEOTIDE SEQUENCE [LARGE SCALE GENOMIC DNA]</scope>
    <source>
        <strain evidence="11 12">KimC2</strain>
    </source>
</reference>
<feature type="transmembrane region" description="Helical" evidence="9">
    <location>
        <begin position="136"/>
        <end position="160"/>
    </location>
</feature>
<evidence type="ECO:0000256" key="3">
    <source>
        <dbReference type="ARBA" id="ARBA00022475"/>
    </source>
</evidence>
<dbReference type="InterPro" id="IPR013853">
    <property type="entry name" value="EIIC-GAT"/>
</dbReference>
<evidence type="ECO:0000256" key="5">
    <source>
        <dbReference type="ARBA" id="ARBA00022683"/>
    </source>
</evidence>
<comment type="subcellular location">
    <subcellularLocation>
        <location evidence="1">Cell membrane</location>
        <topology evidence="1">Multi-pass membrane protein</topology>
    </subcellularLocation>
</comment>
<evidence type="ECO:0000256" key="6">
    <source>
        <dbReference type="ARBA" id="ARBA00022692"/>
    </source>
</evidence>
<evidence type="ECO:0000256" key="8">
    <source>
        <dbReference type="ARBA" id="ARBA00023136"/>
    </source>
</evidence>
<dbReference type="EMBL" id="AP026801">
    <property type="protein sequence ID" value="BDR57425.1"/>
    <property type="molecule type" value="Genomic_DNA"/>
</dbReference>
<keyword evidence="12" id="KW-1185">Reference proteome</keyword>
<evidence type="ECO:0000313" key="12">
    <source>
        <dbReference type="Proteomes" id="UP001321804"/>
    </source>
</evidence>
<dbReference type="Proteomes" id="UP001321804">
    <property type="component" value="Chromosome"/>
</dbReference>
<keyword evidence="4" id="KW-0762">Sugar transport</keyword>
<name>A0AAU9D572_9LACO</name>